<evidence type="ECO:0000313" key="4">
    <source>
        <dbReference type="Proteomes" id="UP000502549"/>
    </source>
</evidence>
<dbReference type="Gene3D" id="3.40.50.2000">
    <property type="entry name" value="Glycogen Phosphorylase B"/>
    <property type="match status" value="2"/>
</dbReference>
<dbReference type="Pfam" id="PF13439">
    <property type="entry name" value="Glyco_transf_4"/>
    <property type="match status" value="1"/>
</dbReference>
<dbReference type="EMBL" id="CP048833">
    <property type="protein sequence ID" value="QJP10953.1"/>
    <property type="molecule type" value="Genomic_DNA"/>
</dbReference>
<keyword evidence="3" id="KW-0808">Transferase</keyword>
<protein>
    <submittedName>
        <fullName evidence="3">Glycosyltransferase family 4 protein</fullName>
    </submittedName>
</protein>
<keyword evidence="4" id="KW-1185">Reference proteome</keyword>
<reference evidence="3 4" key="1">
    <citation type="submission" date="2020-02" db="EMBL/GenBank/DDBJ databases">
        <title>Complete genome sequence of Pseudomonas multiresinivorans ORNL1.</title>
        <authorList>
            <person name="Podar M."/>
        </authorList>
    </citation>
    <scope>NUCLEOTIDE SEQUENCE [LARGE SCALE GENOMIC DNA]</scope>
    <source>
        <strain evidence="4">populi</strain>
    </source>
</reference>
<gene>
    <name evidence="3" type="ORF">G4G71_24830</name>
</gene>
<dbReference type="KEGG" id="pmui:G4G71_24830"/>
<feature type="domain" description="Glycosyltransferase subfamily 4-like N-terminal" evidence="2">
    <location>
        <begin position="37"/>
        <end position="149"/>
    </location>
</feature>
<organism evidence="3 4">
    <name type="scientific">Pseudomonas multiresinivorans</name>
    <dbReference type="NCBI Taxonomy" id="95301"/>
    <lineage>
        <taxon>Bacteria</taxon>
        <taxon>Pseudomonadati</taxon>
        <taxon>Pseudomonadota</taxon>
        <taxon>Gammaproteobacteria</taxon>
        <taxon>Pseudomonadales</taxon>
        <taxon>Pseudomonadaceae</taxon>
        <taxon>Pseudomonas</taxon>
    </lineage>
</organism>
<dbReference type="AlphaFoldDB" id="A0A7Z3GSC3"/>
<dbReference type="PANTHER" id="PTHR45947">
    <property type="entry name" value="SULFOQUINOVOSYL TRANSFERASE SQD2"/>
    <property type="match status" value="1"/>
</dbReference>
<dbReference type="Proteomes" id="UP000502549">
    <property type="component" value="Chromosome"/>
</dbReference>
<sequence length="357" mass="40267">MRILHIAETVKGGVATYLELIDGNVPHEHYYLIPASQENEIDVDRKKLIAFPGTSRPQRIAGLFQALARLEGKQSYDIVHLHSSFAGYVLILQKLLSFKFPAIIFCAHGWSFQRQVSTLERTICKAVDYITGRLSTGVIHISKTEQAAANFIPCDLQRSIYNPISDDYLAPLKKTHRAYSIKKILFVGRLDRQKGFDILYEAFKSKELQEFHLYVAGDSVLCDSDYKPTANVTFLGWQTREALLAVYDDADLTIVPSRWEGFGFVAIESLARGTPVLASHAGSLPEILGMYGQVADMTTADAIIKSITQYRTSPTETPPRLQEYIREKYSSSRFSAEILEFYQEAVAKEKSKKKNRP</sequence>
<name>A0A7Z3GSC3_9PSED</name>
<proteinExistence type="predicted"/>
<dbReference type="InterPro" id="IPR028098">
    <property type="entry name" value="Glyco_trans_4-like_N"/>
</dbReference>
<dbReference type="InterPro" id="IPR050194">
    <property type="entry name" value="Glycosyltransferase_grp1"/>
</dbReference>
<dbReference type="Pfam" id="PF00534">
    <property type="entry name" value="Glycos_transf_1"/>
    <property type="match status" value="1"/>
</dbReference>
<dbReference type="GO" id="GO:0016757">
    <property type="term" value="F:glycosyltransferase activity"/>
    <property type="evidence" value="ECO:0007669"/>
    <property type="project" value="InterPro"/>
</dbReference>
<dbReference type="RefSeq" id="WP_169940978.1">
    <property type="nucleotide sequence ID" value="NZ_CP048833.1"/>
</dbReference>
<dbReference type="PANTHER" id="PTHR45947:SF3">
    <property type="entry name" value="SULFOQUINOVOSYL TRANSFERASE SQD2"/>
    <property type="match status" value="1"/>
</dbReference>
<feature type="domain" description="Glycosyl transferase family 1" evidence="1">
    <location>
        <begin position="182"/>
        <end position="327"/>
    </location>
</feature>
<dbReference type="SUPFAM" id="SSF53756">
    <property type="entry name" value="UDP-Glycosyltransferase/glycogen phosphorylase"/>
    <property type="match status" value="1"/>
</dbReference>
<evidence type="ECO:0000313" key="3">
    <source>
        <dbReference type="EMBL" id="QJP10953.1"/>
    </source>
</evidence>
<evidence type="ECO:0000259" key="1">
    <source>
        <dbReference type="Pfam" id="PF00534"/>
    </source>
</evidence>
<evidence type="ECO:0000259" key="2">
    <source>
        <dbReference type="Pfam" id="PF13439"/>
    </source>
</evidence>
<accession>A0A7Z3GSC3</accession>
<dbReference type="CDD" id="cd03801">
    <property type="entry name" value="GT4_PimA-like"/>
    <property type="match status" value="1"/>
</dbReference>
<dbReference type="InterPro" id="IPR001296">
    <property type="entry name" value="Glyco_trans_1"/>
</dbReference>